<protein>
    <recommendedName>
        <fullName evidence="3">Pyridine nucleotide-disulfide oxidoreductase domain-containing protein 2</fullName>
    </recommendedName>
</protein>
<dbReference type="RefSeq" id="WP_125245124.1">
    <property type="nucleotide sequence ID" value="NZ_RSED01000023.1"/>
</dbReference>
<gene>
    <name evidence="5" type="ORF">EIP75_20830</name>
</gene>
<dbReference type="PROSITE" id="PS00227">
    <property type="entry name" value="TUBULIN"/>
    <property type="match status" value="1"/>
</dbReference>
<comment type="function">
    <text evidence="1">Probable oxidoreductase that may play a role as regulator of mitochondrial function.</text>
</comment>
<evidence type="ECO:0000256" key="2">
    <source>
        <dbReference type="ARBA" id="ARBA00038825"/>
    </source>
</evidence>
<dbReference type="InterPro" id="IPR036188">
    <property type="entry name" value="FAD/NAD-bd_sf"/>
</dbReference>
<organism evidence="5 6">
    <name type="scientific">Aquabacterium soli</name>
    <dbReference type="NCBI Taxonomy" id="2493092"/>
    <lineage>
        <taxon>Bacteria</taxon>
        <taxon>Pseudomonadati</taxon>
        <taxon>Pseudomonadota</taxon>
        <taxon>Betaproteobacteria</taxon>
        <taxon>Burkholderiales</taxon>
        <taxon>Aquabacterium</taxon>
    </lineage>
</organism>
<dbReference type="Proteomes" id="UP000269265">
    <property type="component" value="Unassembled WGS sequence"/>
</dbReference>
<dbReference type="OrthoDB" id="9774675at2"/>
<evidence type="ECO:0000256" key="1">
    <source>
        <dbReference type="ARBA" id="ARBA00037217"/>
    </source>
</evidence>
<dbReference type="GO" id="GO:0005874">
    <property type="term" value="C:microtubule"/>
    <property type="evidence" value="ECO:0007669"/>
    <property type="project" value="InterPro"/>
</dbReference>
<evidence type="ECO:0000256" key="3">
    <source>
        <dbReference type="ARBA" id="ARBA00040298"/>
    </source>
</evidence>
<name>A0A426V653_9BURK</name>
<dbReference type="PANTHER" id="PTHR10668">
    <property type="entry name" value="PHYTOENE DEHYDROGENASE"/>
    <property type="match status" value="1"/>
</dbReference>
<evidence type="ECO:0000313" key="6">
    <source>
        <dbReference type="Proteomes" id="UP000269265"/>
    </source>
</evidence>
<dbReference type="SUPFAM" id="SSF51905">
    <property type="entry name" value="FAD/NAD(P)-binding domain"/>
    <property type="match status" value="1"/>
</dbReference>
<dbReference type="Gene3D" id="3.50.50.60">
    <property type="entry name" value="FAD/NAD(P)-binding domain"/>
    <property type="match status" value="2"/>
</dbReference>
<dbReference type="PANTHER" id="PTHR10668:SF103">
    <property type="entry name" value="PYRIDINE NUCLEOTIDE-DISULFIDE OXIDOREDUCTASE DOMAIN-CONTAINING PROTEIN 2"/>
    <property type="match status" value="1"/>
</dbReference>
<proteinExistence type="predicted"/>
<sequence length="523" mass="55862">MSSFDAIVVGSGLNGLAAAVHLSAKGWRVLVLERQALPGGAVKTVECTLPGFRHDLYAMNLSSFAGSPFHAEHGGLLAKHGLGFVPADKPFASAFPPASQLPWVGVEKGLEATLAHVRRANPKDAERWQQLDKTFDEQAPYLFGLLGTPAPSWAALKLLWRLYRGLGLQKASALVRILLSSPRDWLHEHFESPSVHCMLASWGMHLDFGPDVSGGALFPYLEAMASQRFGMMLGQGGADTIIKAMTKAIEAAGGEVRTGCEVARVTVESGRATGVELASGQTLLASKAVIANVHPRALYGRLLGKDAPADSAGAARLRPGPATMMIHLAMDSLPDWAAGEALKQFAYVHLAPSLTQLATTYANSLEGTLPSEPMLVVGQPTAHDPSRAPAGQHVLWVQVRTLPYEVRADASNELPAGSWDALKEAYADRMMNLLEGYAPGIKAKVLARTVLSPVDLERDNPNLVEGDSLSGSHHLDQFFMLRPGWGRARWRTGVQNLYHVGASTWPGGGTGAGSGYMLARELA</sequence>
<evidence type="ECO:0000259" key="4">
    <source>
        <dbReference type="Pfam" id="PF01593"/>
    </source>
</evidence>
<dbReference type="InterPro" id="IPR017975">
    <property type="entry name" value="Tubulin_CS"/>
</dbReference>
<dbReference type="GO" id="GO:0007017">
    <property type="term" value="P:microtubule-based process"/>
    <property type="evidence" value="ECO:0007669"/>
    <property type="project" value="InterPro"/>
</dbReference>
<accession>A0A426V653</accession>
<dbReference type="GO" id="GO:0016491">
    <property type="term" value="F:oxidoreductase activity"/>
    <property type="evidence" value="ECO:0007669"/>
    <property type="project" value="InterPro"/>
</dbReference>
<reference evidence="5 6" key="1">
    <citation type="submission" date="2018-12" db="EMBL/GenBank/DDBJ databases">
        <title>The whole draft genome of Aquabacterium sp. SJQ9.</title>
        <authorList>
            <person name="Sun L."/>
            <person name="Gao X."/>
            <person name="Chen W."/>
            <person name="Huang K."/>
        </authorList>
    </citation>
    <scope>NUCLEOTIDE SEQUENCE [LARGE SCALE GENOMIC DNA]</scope>
    <source>
        <strain evidence="5 6">SJQ9</strain>
    </source>
</reference>
<dbReference type="Pfam" id="PF01593">
    <property type="entry name" value="Amino_oxidase"/>
    <property type="match status" value="1"/>
</dbReference>
<feature type="domain" description="Amine oxidase" evidence="4">
    <location>
        <begin position="15"/>
        <end position="439"/>
    </location>
</feature>
<dbReference type="InterPro" id="IPR002937">
    <property type="entry name" value="Amino_oxidase"/>
</dbReference>
<dbReference type="EMBL" id="RSED01000023">
    <property type="protein sequence ID" value="RRS02397.1"/>
    <property type="molecule type" value="Genomic_DNA"/>
</dbReference>
<dbReference type="GO" id="GO:0005525">
    <property type="term" value="F:GTP binding"/>
    <property type="evidence" value="ECO:0007669"/>
    <property type="project" value="InterPro"/>
</dbReference>
<dbReference type="AlphaFoldDB" id="A0A426V653"/>
<keyword evidence="6" id="KW-1185">Reference proteome</keyword>
<evidence type="ECO:0000313" key="5">
    <source>
        <dbReference type="EMBL" id="RRS02397.1"/>
    </source>
</evidence>
<comment type="subunit">
    <text evidence="2">Interacts with COX5B; this interaction may contribute to localize PYROXD2 to the inner face of the inner mitochondrial membrane.</text>
</comment>
<comment type="caution">
    <text evidence="5">The sequence shown here is derived from an EMBL/GenBank/DDBJ whole genome shotgun (WGS) entry which is preliminary data.</text>
</comment>